<dbReference type="InterPro" id="IPR036397">
    <property type="entry name" value="RNaseH_sf"/>
</dbReference>
<dbReference type="InterPro" id="IPR012337">
    <property type="entry name" value="RNaseH-like_sf"/>
</dbReference>
<dbReference type="Gene3D" id="3.30.420.10">
    <property type="entry name" value="Ribonuclease H-like superfamily/Ribonuclease H"/>
    <property type="match status" value="1"/>
</dbReference>
<keyword evidence="4" id="KW-1185">Reference proteome</keyword>
<feature type="domain" description="Integrase catalytic" evidence="2">
    <location>
        <begin position="557"/>
        <end position="752"/>
    </location>
</feature>
<dbReference type="InterPro" id="IPR001584">
    <property type="entry name" value="Integrase_cat-core"/>
</dbReference>
<evidence type="ECO:0000313" key="4">
    <source>
        <dbReference type="Proteomes" id="UP001390669"/>
    </source>
</evidence>
<dbReference type="SUPFAM" id="SSF53098">
    <property type="entry name" value="Ribonuclease H-like"/>
    <property type="match status" value="1"/>
</dbReference>
<gene>
    <name evidence="3" type="ORF">VSR33_15470</name>
</gene>
<dbReference type="EMBL" id="JAYMRW010000006">
    <property type="protein sequence ID" value="MEM5448882.1"/>
    <property type="molecule type" value="Genomic_DNA"/>
</dbReference>
<comment type="caution">
    <text evidence="3">The sequence shown here is derived from an EMBL/GenBank/DDBJ whole genome shotgun (WGS) entry which is preliminary data.</text>
</comment>
<feature type="compositionally biased region" description="Low complexity" evidence="1">
    <location>
        <begin position="937"/>
        <end position="953"/>
    </location>
</feature>
<feature type="region of interest" description="Disordered" evidence="1">
    <location>
        <begin position="917"/>
        <end position="972"/>
    </location>
</feature>
<sequence length="990" mass="114156">MAIELQIRLPQISKWQQNERAWYEAHAFCSAHPFTDEELLAALKEWRIPEAGKRYILTSRSTWPSRKVSGRARNVCSKYTSRKMKRRVETESTRVEFPAVVRYDFDGVTREFYCQPAQVMIPTVIRRTSRRGKVTEYTQPIPYTPDVLRLTREGPFVEEWKTEQGLRELARKYPHRYYLSDSDATWHCPERESFFKELGMTYCLRSSRDHDGRFRSNVDELRAYLVEEAEPLREDAFAAIFNIVERHGAISLAVLAKSAYEDDTPWGEAALPPTPSGQFRLDDVYKAIADQRLWVDLEYDDLTEQHLVIVCASKDQLEAVRWRRPPVHSVTTAFTMTVDIGTEFLFVGDASVYTVTAPPLERVFYKDSNSERCGDLDIADFMRLMEGGKIAILSTEKTTAELLAESEYISDERIAEARRRFELVRAHEAGAVVAGRSLRTLQRYKKTKREAGDSRPMQMFALIPKQSGGPHAQISYATLALIKEVTLGHNNPTNPLPSFSYETFLRLCAERNVERCSRPTYYRHSAEMRDLLKREGSRRAYSVEPAVWYLYRTDKIHGGRPFHRVHIDHTLLDVIIKVRGYGGRTYRLRPWLTVIIDSETRMVLSFYLAAHAPSTVSCMMAVRAMVATHKRMPDYIVCDNDKAFHSDAFDNLCDLCDTTIDYRPAHESRFGTVIERLFGTANKRFIHNLVGTTKATQHVRTLTRSVDPIRADHLNFAELHGLLDYFFFVEYNRESRHPAHDHTPEEYMHIRLRETGRRLTRVRPFDQRFMLQTLVPAKRDNKRLIDRQMGVKVGNIWYWSDEFTQYRHRKTKVKVMLDMWDISIAYVVLGKRWVKCESSLLMRYRQLTHIELRYALYEVRLRLRRAPEDTFESVLNDVLAEHNVPAVADATAATRSIYEAAGLASINHRTFDIERRRSNQSEATSGDGLSPAGDEVTPPSTTATTTPDASLPPESAGTQAAPPTPKRRFKLDFASLPVSKPVTYNTEVPK</sequence>
<protein>
    <submittedName>
        <fullName evidence="3">Mu transposase C-terminal domain-containing protein</fullName>
    </submittedName>
</protein>
<evidence type="ECO:0000313" key="3">
    <source>
        <dbReference type="EMBL" id="MEM5448882.1"/>
    </source>
</evidence>
<organism evidence="3 4">
    <name type="scientific">Paraburkholderia guartelaensis</name>
    <dbReference type="NCBI Taxonomy" id="2546446"/>
    <lineage>
        <taxon>Bacteria</taxon>
        <taxon>Pseudomonadati</taxon>
        <taxon>Pseudomonadota</taxon>
        <taxon>Betaproteobacteria</taxon>
        <taxon>Burkholderiales</taxon>
        <taxon>Burkholderiaceae</taxon>
        <taxon>Paraburkholderia</taxon>
    </lineage>
</organism>
<name>A0ABU9SD44_9BURK</name>
<proteinExistence type="predicted"/>
<evidence type="ECO:0000259" key="2">
    <source>
        <dbReference type="PROSITE" id="PS50994"/>
    </source>
</evidence>
<evidence type="ECO:0000256" key="1">
    <source>
        <dbReference type="SAM" id="MobiDB-lite"/>
    </source>
</evidence>
<dbReference type="RefSeq" id="WP_406952458.1">
    <property type="nucleotide sequence ID" value="NZ_JAYMRW010000006.1"/>
</dbReference>
<dbReference type="Proteomes" id="UP001390669">
    <property type="component" value="Unassembled WGS sequence"/>
</dbReference>
<reference evidence="3 4" key="1">
    <citation type="submission" date="2024-01" db="EMBL/GenBank/DDBJ databases">
        <title>The diversity of rhizobia nodulating Mimosa spp. in eleven states of Brazil covering several biomes is determined by host plant, location, and edaphic factors.</title>
        <authorList>
            <person name="Rouws L."/>
            <person name="Barauna A."/>
            <person name="Beukes C."/>
            <person name="De Faria S.M."/>
            <person name="Gross E."/>
            <person name="Dos Reis Junior F.B."/>
            <person name="Simon M."/>
            <person name="Maluk M."/>
            <person name="Odee D.W."/>
            <person name="Kenicer G."/>
            <person name="Young J.P.W."/>
            <person name="Reis V.M."/>
            <person name="Zilli J."/>
            <person name="James E.K."/>
        </authorList>
    </citation>
    <scope>NUCLEOTIDE SEQUENCE [LARGE SCALE GENOMIC DNA]</scope>
    <source>
        <strain evidence="3 4">JPY164</strain>
    </source>
</reference>
<accession>A0ABU9SD44</accession>
<dbReference type="PROSITE" id="PS50994">
    <property type="entry name" value="INTEGRASE"/>
    <property type="match status" value="1"/>
</dbReference>